<dbReference type="AlphaFoldDB" id="L1IDF7"/>
<feature type="domain" description="Exportin-7/Ran-binding protein 17 TPR repeats" evidence="8">
    <location>
        <begin position="502"/>
        <end position="795"/>
    </location>
</feature>
<name>L1IDF7_GUITC</name>
<reference evidence="11" key="2">
    <citation type="submission" date="2012-11" db="EMBL/GenBank/DDBJ databases">
        <authorList>
            <person name="Kuo A."/>
            <person name="Curtis B.A."/>
            <person name="Tanifuji G."/>
            <person name="Burki F."/>
            <person name="Gruber A."/>
            <person name="Irimia M."/>
            <person name="Maruyama S."/>
            <person name="Arias M.C."/>
            <person name="Ball S.G."/>
            <person name="Gile G.H."/>
            <person name="Hirakawa Y."/>
            <person name="Hopkins J.F."/>
            <person name="Rensing S.A."/>
            <person name="Schmutz J."/>
            <person name="Symeonidi A."/>
            <person name="Elias M."/>
            <person name="Eveleigh R.J."/>
            <person name="Herman E.K."/>
            <person name="Klute M.J."/>
            <person name="Nakayama T."/>
            <person name="Obornik M."/>
            <person name="Reyes-Prieto A."/>
            <person name="Armbrust E.V."/>
            <person name="Aves S.J."/>
            <person name="Beiko R.G."/>
            <person name="Coutinho P."/>
            <person name="Dacks J.B."/>
            <person name="Durnford D.G."/>
            <person name="Fast N.M."/>
            <person name="Green B.R."/>
            <person name="Grisdale C."/>
            <person name="Hempe F."/>
            <person name="Henrissat B."/>
            <person name="Hoppner M.P."/>
            <person name="Ishida K.-I."/>
            <person name="Kim E."/>
            <person name="Koreny L."/>
            <person name="Kroth P.G."/>
            <person name="Liu Y."/>
            <person name="Malik S.-B."/>
            <person name="Maier U.G."/>
            <person name="McRose D."/>
            <person name="Mock T."/>
            <person name="Neilson J.A."/>
            <person name="Onodera N.T."/>
            <person name="Poole A.M."/>
            <person name="Pritham E.J."/>
            <person name="Richards T.A."/>
            <person name="Rocap G."/>
            <person name="Roy S.W."/>
            <person name="Sarai C."/>
            <person name="Schaack S."/>
            <person name="Shirato S."/>
            <person name="Slamovits C.H."/>
            <person name="Spencer D.F."/>
            <person name="Suzuki S."/>
            <person name="Worden A.Z."/>
            <person name="Zauner S."/>
            <person name="Barry K."/>
            <person name="Bell C."/>
            <person name="Bharti A.K."/>
            <person name="Crow J.A."/>
            <person name="Grimwood J."/>
            <person name="Kramer R."/>
            <person name="Lindquist E."/>
            <person name="Lucas S."/>
            <person name="Salamov A."/>
            <person name="McFadden G.I."/>
            <person name="Lane C.E."/>
            <person name="Keeling P.J."/>
            <person name="Gray M.W."/>
            <person name="Grigoriev I.V."/>
            <person name="Archibald J.M."/>
        </authorList>
    </citation>
    <scope>NUCLEOTIDE SEQUENCE</scope>
    <source>
        <strain evidence="11">CCMP2712</strain>
    </source>
</reference>
<proteinExistence type="inferred from homology"/>
<gene>
    <name evidence="9" type="ORF">GUITHDRAFT_119964</name>
</gene>
<dbReference type="InterPro" id="IPR016024">
    <property type="entry name" value="ARM-type_fold"/>
</dbReference>
<dbReference type="PANTHER" id="PTHR12596">
    <property type="entry name" value="EXPORTIN 4,7-RELATED"/>
    <property type="match status" value="1"/>
</dbReference>
<dbReference type="InterPro" id="IPR011989">
    <property type="entry name" value="ARM-like"/>
</dbReference>
<dbReference type="RefSeq" id="XP_005820835.1">
    <property type="nucleotide sequence ID" value="XM_005820778.1"/>
</dbReference>
<dbReference type="HOGENOM" id="CLU_005409_1_1_1"/>
<dbReference type="GO" id="GO:0006611">
    <property type="term" value="P:protein export from nucleus"/>
    <property type="evidence" value="ECO:0007669"/>
    <property type="project" value="TreeGrafter"/>
</dbReference>
<dbReference type="eggNOG" id="KOG1410">
    <property type="taxonomic scope" value="Eukaryota"/>
</dbReference>
<dbReference type="OMA" id="DGNTEPC"/>
<keyword evidence="4" id="KW-0813">Transport</keyword>
<keyword evidence="11" id="KW-1185">Reference proteome</keyword>
<dbReference type="EMBL" id="JH993127">
    <property type="protein sequence ID" value="EKX33855.1"/>
    <property type="molecule type" value="Genomic_DNA"/>
</dbReference>
<organism evidence="9">
    <name type="scientific">Guillardia theta (strain CCMP2712)</name>
    <name type="common">Cryptophyte</name>
    <dbReference type="NCBI Taxonomy" id="905079"/>
    <lineage>
        <taxon>Eukaryota</taxon>
        <taxon>Cryptophyceae</taxon>
        <taxon>Pyrenomonadales</taxon>
        <taxon>Geminigeraceae</taxon>
        <taxon>Guillardia</taxon>
    </lineage>
</organism>
<dbReference type="GO" id="GO:0005049">
    <property type="term" value="F:nuclear export signal receptor activity"/>
    <property type="evidence" value="ECO:0007669"/>
    <property type="project" value="InterPro"/>
</dbReference>
<dbReference type="Proteomes" id="UP000011087">
    <property type="component" value="Unassembled WGS sequence"/>
</dbReference>
<dbReference type="Gene3D" id="1.25.10.10">
    <property type="entry name" value="Leucine-rich Repeat Variant"/>
    <property type="match status" value="1"/>
</dbReference>
<dbReference type="EnsemblProtists" id="EKX33855">
    <property type="protein sequence ID" value="EKX33855"/>
    <property type="gene ID" value="GUITHDRAFT_119964"/>
</dbReference>
<dbReference type="GO" id="GO:0005643">
    <property type="term" value="C:nuclear pore"/>
    <property type="evidence" value="ECO:0007669"/>
    <property type="project" value="TreeGrafter"/>
</dbReference>
<reference evidence="10" key="3">
    <citation type="submission" date="2016-03" db="UniProtKB">
        <authorList>
            <consortium name="EnsemblProtists"/>
        </authorList>
    </citation>
    <scope>IDENTIFICATION</scope>
</reference>
<comment type="similarity">
    <text evidence="3">Belongs to the exportin family.</text>
</comment>
<evidence type="ECO:0000256" key="2">
    <source>
        <dbReference type="ARBA" id="ARBA00004496"/>
    </source>
</evidence>
<evidence type="ECO:0000256" key="1">
    <source>
        <dbReference type="ARBA" id="ARBA00004123"/>
    </source>
</evidence>
<dbReference type="PANTHER" id="PTHR12596:SF2">
    <property type="entry name" value="EXPORTIN-7 ISOFORM X1"/>
    <property type="match status" value="1"/>
</dbReference>
<evidence type="ECO:0000313" key="11">
    <source>
        <dbReference type="Proteomes" id="UP000011087"/>
    </source>
</evidence>
<dbReference type="STRING" id="905079.L1IDF7"/>
<evidence type="ECO:0000313" key="9">
    <source>
        <dbReference type="EMBL" id="EKX33855.1"/>
    </source>
</evidence>
<dbReference type="OrthoDB" id="244158at2759"/>
<evidence type="ECO:0000313" key="10">
    <source>
        <dbReference type="EnsemblProtists" id="EKX33855"/>
    </source>
</evidence>
<dbReference type="GO" id="GO:0005737">
    <property type="term" value="C:cytoplasm"/>
    <property type="evidence" value="ECO:0007669"/>
    <property type="project" value="UniProtKB-SubCell"/>
</dbReference>
<evidence type="ECO:0000256" key="7">
    <source>
        <dbReference type="ARBA" id="ARBA00023242"/>
    </source>
</evidence>
<keyword evidence="6" id="KW-0653">Protein transport</keyword>
<accession>L1IDF7</accession>
<evidence type="ECO:0000256" key="6">
    <source>
        <dbReference type="ARBA" id="ARBA00022927"/>
    </source>
</evidence>
<evidence type="ECO:0000259" key="8">
    <source>
        <dbReference type="Pfam" id="PF25795"/>
    </source>
</evidence>
<reference evidence="9 11" key="1">
    <citation type="journal article" date="2012" name="Nature">
        <title>Algal genomes reveal evolutionary mosaicism and the fate of nucleomorphs.</title>
        <authorList>
            <consortium name="DOE Joint Genome Institute"/>
            <person name="Curtis B.A."/>
            <person name="Tanifuji G."/>
            <person name="Burki F."/>
            <person name="Gruber A."/>
            <person name="Irimia M."/>
            <person name="Maruyama S."/>
            <person name="Arias M.C."/>
            <person name="Ball S.G."/>
            <person name="Gile G.H."/>
            <person name="Hirakawa Y."/>
            <person name="Hopkins J.F."/>
            <person name="Kuo A."/>
            <person name="Rensing S.A."/>
            <person name="Schmutz J."/>
            <person name="Symeonidi A."/>
            <person name="Elias M."/>
            <person name="Eveleigh R.J."/>
            <person name="Herman E.K."/>
            <person name="Klute M.J."/>
            <person name="Nakayama T."/>
            <person name="Obornik M."/>
            <person name="Reyes-Prieto A."/>
            <person name="Armbrust E.V."/>
            <person name="Aves S.J."/>
            <person name="Beiko R.G."/>
            <person name="Coutinho P."/>
            <person name="Dacks J.B."/>
            <person name="Durnford D.G."/>
            <person name="Fast N.M."/>
            <person name="Green B.R."/>
            <person name="Grisdale C.J."/>
            <person name="Hempel F."/>
            <person name="Henrissat B."/>
            <person name="Hoppner M.P."/>
            <person name="Ishida K."/>
            <person name="Kim E."/>
            <person name="Koreny L."/>
            <person name="Kroth P.G."/>
            <person name="Liu Y."/>
            <person name="Malik S.B."/>
            <person name="Maier U.G."/>
            <person name="McRose D."/>
            <person name="Mock T."/>
            <person name="Neilson J.A."/>
            <person name="Onodera N.T."/>
            <person name="Poole A.M."/>
            <person name="Pritham E.J."/>
            <person name="Richards T.A."/>
            <person name="Rocap G."/>
            <person name="Roy S.W."/>
            <person name="Sarai C."/>
            <person name="Schaack S."/>
            <person name="Shirato S."/>
            <person name="Slamovits C.H."/>
            <person name="Spencer D.F."/>
            <person name="Suzuki S."/>
            <person name="Worden A.Z."/>
            <person name="Zauner S."/>
            <person name="Barry K."/>
            <person name="Bell C."/>
            <person name="Bharti A.K."/>
            <person name="Crow J.A."/>
            <person name="Grimwood J."/>
            <person name="Kramer R."/>
            <person name="Lindquist E."/>
            <person name="Lucas S."/>
            <person name="Salamov A."/>
            <person name="McFadden G.I."/>
            <person name="Lane C.E."/>
            <person name="Keeling P.J."/>
            <person name="Gray M.W."/>
            <person name="Grigoriev I.V."/>
            <person name="Archibald J.M."/>
        </authorList>
    </citation>
    <scope>NUCLEOTIDE SEQUENCE</scope>
    <source>
        <strain evidence="9 11">CCMP2712</strain>
    </source>
</reference>
<sequence length="1172" mass="131534">MELDAMRAMRTASRVSPCWRPEGGRRLEGCHLSGPPTLRLKGGMDQNKLMEFESILEQLQHPEATAQQRQHAQQFALMLQNPVDLSEIDEGLLSQKAGDASGKRQLAVQKRMAQLQHILDHSRSATAQVIACNSLTALITNNWDNITIPHVEIRNYALTFLFAQVGSPSVPMYVVRAMMRLLSRVTKLGWLQCDVHRNILADLNRFYDASVEHYIMGLQIKYDLVEEMDVPAQTRKEYVLKRHFLASGLLNIFKISLDTLQKLQTQMIPDSRRASGLMDAALQLAIRCLSYDFMGQSNEETESFFLPVPMQWKAEIKDPSLVDLLFKVYYESRPPQSSRALELLMLFISVPRFSLDAPAAGSRVFNGIKDIFRGAAGLVERENHQTVCKLLGAYRDLDVVGRSKKVVEYTEWLSLAANFTIASLKSVETPTNSLHYLMLFWWRLATQGRSQGSGTNLLARIVAMHQANNDDSESQEKNTQGIIEKFIPEVVNAYILGRLDSVEAAANGRIDDPLDDVDMLQSQLELLPVIASNQYAAIGGWLTEVLDRTSKMYEAAISSGAAGPSHMLEKQLSWLVRVCAAMIGGHYTLDTQIKIEGGRVLPTAVMGTNMQEGDEMVDADLIWRMLQLMMLIERRNSALNLGRCDYRLEIAMLSFMDKLKQGILYVDAALEQNKESDEDSGSRYSMPHFLQSLLGKRMQVNLPKEVYKEIFQRIGLGDHKDVLSILVRKVITNLKVWADNPLVVKETLLMFATMVQGPAGGNAARMLLDLEVTKSLLVNHNGEHVAFLSYPVNAKQRTTYYLTLMQLLVTNPEDPDASGAFEAFLHPLLSTMAYLNSMSSLRTEEAKFAIIGLARDLRGIACASNVRLFPILFESLYPSYLPLFTRALDVWHDDPAVTVAVLKFWMEMAENKEERIRFDAAFPGGLLLFKEMSRSITTYAHHLLNQGPLPEGVDAYKARYKALGVCMASVSLAISGEYVSFGAYTLYGDQIAEEVVSVLVQLALSIPERELLAFHKVATSFYSFIEALLRHAMSMVIALETNTVVKLLQFLHHGLANALQQNVHILCARSIDRFAAFLFRNKHRQTSLANRMRLHMEQVPTLLEDLQLVLLKQIITDEHIELGILSHPLLSLILASESGFTRVSSKFVSNQPAEERASVAEAFGELMQGNHE</sequence>
<evidence type="ECO:0000256" key="4">
    <source>
        <dbReference type="ARBA" id="ARBA00022448"/>
    </source>
</evidence>
<dbReference type="InterPro" id="IPR044189">
    <property type="entry name" value="XPO4/7-like"/>
</dbReference>
<dbReference type="GeneID" id="17290597"/>
<dbReference type="SUPFAM" id="SSF48371">
    <property type="entry name" value="ARM repeat"/>
    <property type="match status" value="1"/>
</dbReference>
<keyword evidence="5" id="KW-0963">Cytoplasm</keyword>
<dbReference type="KEGG" id="gtt:GUITHDRAFT_119964"/>
<comment type="subcellular location">
    <subcellularLocation>
        <location evidence="2">Cytoplasm</location>
    </subcellularLocation>
    <subcellularLocation>
        <location evidence="1">Nucleus</location>
    </subcellularLocation>
</comment>
<keyword evidence="7" id="KW-0539">Nucleus</keyword>
<evidence type="ECO:0000256" key="5">
    <source>
        <dbReference type="ARBA" id="ARBA00022490"/>
    </source>
</evidence>
<protein>
    <recommendedName>
        <fullName evidence="8">Exportin-7/Ran-binding protein 17 TPR repeats domain-containing protein</fullName>
    </recommendedName>
</protein>
<dbReference type="InterPro" id="IPR057947">
    <property type="entry name" value="TPR_XPO7/RBP17"/>
</dbReference>
<dbReference type="Pfam" id="PF25795">
    <property type="entry name" value="TPR_XPO7"/>
    <property type="match status" value="1"/>
</dbReference>
<evidence type="ECO:0000256" key="3">
    <source>
        <dbReference type="ARBA" id="ARBA00009466"/>
    </source>
</evidence>
<dbReference type="PaxDb" id="55529-EKX33855"/>